<protein>
    <submittedName>
        <fullName evidence="2">Peptidase C60 sortase A and B</fullName>
    </submittedName>
</protein>
<organism evidence="2 3">
    <name type="scientific">Acidimicrobium ferrooxidans (strain DSM 10331 / JCM 15462 / NBRC 103882 / ICP)</name>
    <dbReference type="NCBI Taxonomy" id="525909"/>
    <lineage>
        <taxon>Bacteria</taxon>
        <taxon>Bacillati</taxon>
        <taxon>Actinomycetota</taxon>
        <taxon>Acidimicrobiia</taxon>
        <taxon>Acidimicrobiales</taxon>
        <taxon>Acidimicrobiaceae</taxon>
        <taxon>Acidimicrobium</taxon>
    </lineage>
</organism>
<dbReference type="Pfam" id="PF04203">
    <property type="entry name" value="Sortase"/>
    <property type="match status" value="1"/>
</dbReference>
<dbReference type="InterPro" id="IPR023365">
    <property type="entry name" value="Sortase_dom-sf"/>
</dbReference>
<dbReference type="SUPFAM" id="SSF63817">
    <property type="entry name" value="Sortase"/>
    <property type="match status" value="1"/>
</dbReference>
<dbReference type="KEGG" id="afo:Afer_0073"/>
<keyword evidence="1" id="KW-0378">Hydrolase</keyword>
<dbReference type="Proteomes" id="UP000000771">
    <property type="component" value="Chromosome"/>
</dbReference>
<evidence type="ECO:0000256" key="1">
    <source>
        <dbReference type="ARBA" id="ARBA00022801"/>
    </source>
</evidence>
<evidence type="ECO:0000313" key="2">
    <source>
        <dbReference type="EMBL" id="ACU53044.1"/>
    </source>
</evidence>
<gene>
    <name evidence="2" type="ordered locus">Afer_0073</name>
</gene>
<accession>C7M1J5</accession>
<reference evidence="2 3" key="1">
    <citation type="journal article" date="2009" name="Stand. Genomic Sci.">
        <title>Complete genome sequence of Acidimicrobium ferrooxidans type strain (ICP).</title>
        <authorList>
            <person name="Clum A."/>
            <person name="Nolan M."/>
            <person name="Lang E."/>
            <person name="Glavina Del Rio T."/>
            <person name="Tice H."/>
            <person name="Copeland A."/>
            <person name="Cheng J.F."/>
            <person name="Lucas S."/>
            <person name="Chen F."/>
            <person name="Bruce D."/>
            <person name="Goodwin L."/>
            <person name="Pitluck S."/>
            <person name="Ivanova N."/>
            <person name="Mavrommatis K."/>
            <person name="Mikhailova N."/>
            <person name="Pati A."/>
            <person name="Chen A."/>
            <person name="Palaniappan K."/>
            <person name="Goker M."/>
            <person name="Spring S."/>
            <person name="Land M."/>
            <person name="Hauser L."/>
            <person name="Chang Y.J."/>
            <person name="Jeffries C.C."/>
            <person name="Chain P."/>
            <person name="Bristow J."/>
            <person name="Eisen J.A."/>
            <person name="Markowitz V."/>
            <person name="Hugenholtz P."/>
            <person name="Kyrpides N.C."/>
            <person name="Klenk H.P."/>
            <person name="Lapidus A."/>
        </authorList>
    </citation>
    <scope>NUCLEOTIDE SEQUENCE [LARGE SCALE GENOMIC DNA]</scope>
    <source>
        <strain evidence="3">DSM 10331 / JCM 15462 / NBRC 103882 / ICP</strain>
    </source>
</reference>
<name>C7M1J5_ACIFD</name>
<dbReference type="EMBL" id="CP001631">
    <property type="protein sequence ID" value="ACU53044.1"/>
    <property type="molecule type" value="Genomic_DNA"/>
</dbReference>
<dbReference type="CDD" id="cd05828">
    <property type="entry name" value="Sortase_D_1"/>
    <property type="match status" value="1"/>
</dbReference>
<dbReference type="HOGENOM" id="CLU_778270_0_0_11"/>
<keyword evidence="3" id="KW-1185">Reference proteome</keyword>
<evidence type="ECO:0000313" key="3">
    <source>
        <dbReference type="Proteomes" id="UP000000771"/>
    </source>
</evidence>
<proteinExistence type="predicted"/>
<dbReference type="GO" id="GO:0016787">
    <property type="term" value="F:hydrolase activity"/>
    <property type="evidence" value="ECO:0007669"/>
    <property type="project" value="UniProtKB-KW"/>
</dbReference>
<dbReference type="InterPro" id="IPR041999">
    <property type="entry name" value="Sortase_D_1"/>
</dbReference>
<dbReference type="AlphaFoldDB" id="C7M1J5"/>
<dbReference type="Gene3D" id="2.40.260.10">
    <property type="entry name" value="Sortase"/>
    <property type="match status" value="1"/>
</dbReference>
<dbReference type="STRING" id="525909.Afer_0073"/>
<dbReference type="eggNOG" id="COG3764">
    <property type="taxonomic scope" value="Bacteria"/>
</dbReference>
<sequence length="320" mass="32840">MASLGFVLAGLGTAGIVWPVTWLQHAEARGTVSIRRVVRSECDAVPAGAIGVLAIPSVGVVAPVAQGLAQATLAWAVGHDPSTPLPGELGVSVLAAHDVSYFASNATLRRGAAVLYAQGCRTYVFTVADRLVLHPGQLIPPPGPRGLALDSCWPSDALFLTPDRLIVTARLVAITRGDRLTLASTGVTPSLPAGVPQPPNLFASGWLGGTLTILGAASVRWRDSRAPMAWEAEALASLSAARVGLAQDARWTSLVVAAGTVRTGLLLAPYTSGTPVSVREVVLGDRVLSVAVTVTLGGNPLTVTEVPSAGTLRIVSVDPV</sequence>
<dbReference type="InterPro" id="IPR005754">
    <property type="entry name" value="Sortase"/>
</dbReference>